<dbReference type="RefSeq" id="WP_244698725.1">
    <property type="nucleotide sequence ID" value="NZ_BAAADN010000030.1"/>
</dbReference>
<organism evidence="1 4">
    <name type="scientific">Halococcus dombrowskii</name>
    <dbReference type="NCBI Taxonomy" id="179637"/>
    <lineage>
        <taxon>Archaea</taxon>
        <taxon>Methanobacteriati</taxon>
        <taxon>Methanobacteriota</taxon>
        <taxon>Stenosarchaea group</taxon>
        <taxon>Halobacteria</taxon>
        <taxon>Halobacteriales</taxon>
        <taxon>Halococcaceae</taxon>
        <taxon>Halococcus</taxon>
    </lineage>
</organism>
<name>A0AAV3SIQ8_HALDO</name>
<sequence length="93" mass="10129">MTEPRGETITFDIAAGDEHAELELPRALVAALADETDSAPDVVADIAQFDCTRRAYEMDADETAATESIEHDALVLFEDHFGVAFESLIDAEE</sequence>
<dbReference type="InterPro" id="IPR055967">
    <property type="entry name" value="DUF7545"/>
</dbReference>
<dbReference type="AlphaFoldDB" id="A0AAV3SIQ8"/>
<keyword evidence="3" id="KW-1185">Reference proteome</keyword>
<dbReference type="EMBL" id="BAAADN010000030">
    <property type="protein sequence ID" value="GAA0463755.1"/>
    <property type="molecule type" value="Genomic_DNA"/>
</dbReference>
<proteinExistence type="predicted"/>
<protein>
    <recommendedName>
        <fullName evidence="5">Halobacterial output domain-containing protein</fullName>
    </recommendedName>
</protein>
<reference evidence="1" key="1">
    <citation type="journal article" date="2014" name="Int. J. Syst. Evol. Microbiol.">
        <title>Complete genome sequence of Corynebacterium casei LMG S-19264T (=DSM 44701T), isolated from a smear-ripened cheese.</title>
        <authorList>
            <consortium name="US DOE Joint Genome Institute (JGI-PGF)"/>
            <person name="Walter F."/>
            <person name="Albersmeier A."/>
            <person name="Kalinowski J."/>
            <person name="Ruckert C."/>
        </authorList>
    </citation>
    <scope>NUCLEOTIDE SEQUENCE</scope>
    <source>
        <strain evidence="1">JCM 12289</strain>
    </source>
</reference>
<dbReference type="GeneID" id="71761815"/>
<dbReference type="Proteomes" id="UP001500962">
    <property type="component" value="Unassembled WGS sequence"/>
</dbReference>
<evidence type="ECO:0000313" key="1">
    <source>
        <dbReference type="EMBL" id="GAA0463755.1"/>
    </source>
</evidence>
<evidence type="ECO:0000313" key="3">
    <source>
        <dbReference type="Proteomes" id="UP000830542"/>
    </source>
</evidence>
<dbReference type="Pfam" id="PF24411">
    <property type="entry name" value="DUF7545"/>
    <property type="match status" value="1"/>
</dbReference>
<dbReference type="Proteomes" id="UP000830542">
    <property type="component" value="Chromosome"/>
</dbReference>
<dbReference type="KEGG" id="hdo:MUK72_08165"/>
<accession>A0AAV3SIQ8</accession>
<evidence type="ECO:0008006" key="5">
    <source>
        <dbReference type="Google" id="ProtNLM"/>
    </source>
</evidence>
<reference evidence="2" key="2">
    <citation type="submission" date="2022-04" db="EMBL/GenBank/DDBJ databases">
        <title>Sequencing and genomic assembly of Halococcus dombrowskii.</title>
        <authorList>
            <person name="Lim S.W."/>
            <person name="MacLea K.S."/>
        </authorList>
    </citation>
    <scope>NUCLEOTIDE SEQUENCE</scope>
    <source>
        <strain evidence="2">H4</strain>
    </source>
</reference>
<dbReference type="EMBL" id="CP095005">
    <property type="protein sequence ID" value="UOO93946.1"/>
    <property type="molecule type" value="Genomic_DNA"/>
</dbReference>
<gene>
    <name evidence="1" type="ORF">GCM10008985_20710</name>
    <name evidence="2" type="ORF">MUK72_08165</name>
</gene>
<evidence type="ECO:0000313" key="4">
    <source>
        <dbReference type="Proteomes" id="UP001500962"/>
    </source>
</evidence>
<evidence type="ECO:0000313" key="2">
    <source>
        <dbReference type="EMBL" id="UOO93946.1"/>
    </source>
</evidence>
<reference evidence="1" key="3">
    <citation type="submission" date="2023-12" db="EMBL/GenBank/DDBJ databases">
        <authorList>
            <person name="Sun Q."/>
            <person name="Inoue M."/>
        </authorList>
    </citation>
    <scope>NUCLEOTIDE SEQUENCE</scope>
    <source>
        <strain evidence="1">JCM 12289</strain>
    </source>
</reference>